<organism evidence="1 2">
    <name type="scientific">Cordyceps militaris (strain CM01)</name>
    <name type="common">Caterpillar fungus</name>
    <dbReference type="NCBI Taxonomy" id="983644"/>
    <lineage>
        <taxon>Eukaryota</taxon>
        <taxon>Fungi</taxon>
        <taxon>Dikarya</taxon>
        <taxon>Ascomycota</taxon>
        <taxon>Pezizomycotina</taxon>
        <taxon>Sordariomycetes</taxon>
        <taxon>Hypocreomycetidae</taxon>
        <taxon>Hypocreales</taxon>
        <taxon>Cordycipitaceae</taxon>
        <taxon>Cordyceps</taxon>
    </lineage>
</organism>
<evidence type="ECO:0000313" key="2">
    <source>
        <dbReference type="Proteomes" id="UP000001610"/>
    </source>
</evidence>
<dbReference type="EMBL" id="JH126401">
    <property type="protein sequence ID" value="EGX93013.1"/>
    <property type="molecule type" value="Genomic_DNA"/>
</dbReference>
<keyword evidence="2" id="KW-1185">Reference proteome</keyword>
<dbReference type="KEGG" id="cmt:CCM_04385"/>
<dbReference type="AlphaFoldDB" id="G3JEQ4"/>
<dbReference type="GeneID" id="18166408"/>
<dbReference type="RefSeq" id="XP_006669596.1">
    <property type="nucleotide sequence ID" value="XM_006669533.1"/>
</dbReference>
<evidence type="ECO:0000313" key="1">
    <source>
        <dbReference type="EMBL" id="EGX93013.1"/>
    </source>
</evidence>
<dbReference type="Proteomes" id="UP000001610">
    <property type="component" value="Unassembled WGS sequence"/>
</dbReference>
<accession>G3JEQ4</accession>
<reference evidence="1 2" key="1">
    <citation type="journal article" date="2011" name="Genome Biol.">
        <title>Genome sequence of the insect pathogenic fungus Cordyceps militaris, a valued traditional Chinese medicine.</title>
        <authorList>
            <person name="Zheng P."/>
            <person name="Xia Y."/>
            <person name="Xiao G."/>
            <person name="Xiong C."/>
            <person name="Hu X."/>
            <person name="Zhang S."/>
            <person name="Zheng H."/>
            <person name="Huang Y."/>
            <person name="Zhou Y."/>
            <person name="Wang S."/>
            <person name="Zhao G.P."/>
            <person name="Liu X."/>
            <person name="St Leger R.J."/>
            <person name="Wang C."/>
        </authorList>
    </citation>
    <scope>NUCLEOTIDE SEQUENCE [LARGE SCALE GENOMIC DNA]</scope>
    <source>
        <strain evidence="1 2">CM01</strain>
    </source>
</reference>
<protein>
    <submittedName>
        <fullName evidence="1">Uncharacterized protein</fullName>
    </submittedName>
</protein>
<name>G3JEQ4_CORMM</name>
<dbReference type="HOGENOM" id="CLU_2359657_0_0_1"/>
<dbReference type="OrthoDB" id="4964810at2759"/>
<dbReference type="VEuPathDB" id="FungiDB:CCM_04385"/>
<gene>
    <name evidence="1" type="ORF">CCM_04385</name>
</gene>
<sequence>MPAFEYCCKCGSMIVISTTCSNCGHQHPNVEHERERHGRINSGLTRTGHMYAYSVKKILFFPRYERTTQKGAATRPNDLTLCYWGQTNGVFYFWIF</sequence>
<dbReference type="InParanoid" id="G3JEQ4"/>
<proteinExistence type="predicted"/>